<feature type="transmembrane region" description="Helical" evidence="5">
    <location>
        <begin position="7"/>
        <end position="29"/>
    </location>
</feature>
<reference evidence="6 7" key="1">
    <citation type="submission" date="2017-06" db="EMBL/GenBank/DDBJ databases">
        <title>Ant-infecting Ophiocordyceps genomes reveal a high diversity of potential behavioral manipulation genes and a possible major role for enterotoxins.</title>
        <authorList>
            <person name="De Bekker C."/>
            <person name="Evans H.C."/>
            <person name="Brachmann A."/>
            <person name="Hughes D.P."/>
        </authorList>
    </citation>
    <scope>NUCLEOTIDE SEQUENCE [LARGE SCALE GENOMIC DNA]</scope>
    <source>
        <strain evidence="6 7">Map16</strain>
    </source>
</reference>
<name>A0A2C5YP92_9HYPO</name>
<dbReference type="PANTHER" id="PTHR24305">
    <property type="entry name" value="CYTOCHROME P450"/>
    <property type="match status" value="1"/>
</dbReference>
<sequence>MATLLEWFGLVLFKVPLLVSLLLTAWILYNIYLHPLSHIPGPFWDRATGIPSWYATIQGRRHLYLSQQFDLYGDRIRPEPGTVLFRGPAAHADIYGARSNVRRSCFYRAFNRTRKIDETTFTTTDVAAHARKRKVLNVCFTERLVKAAAPFIVRHVDRFGRSFDIKEGGENSVKEVPDCISSALQFYYPICRSPFLKPFVWLKPRGLDRALQMISPPTVHKYNDFVCSSVADRLALQKEQASRPEAERRQDMFYFLADARHADTGKAAYGEDELRAECSVLITAGSGTTSVSLSGVFFYLSGDEKRYNKLVDEIRSSFASLQDVVYGPVLLGCREHPREVLEGGIRIADEFYPAGTIVGTVPWADSRNGAIYGDAHVFRPERWIVDEETGTTKEEVSRLRANFHPFLSGPCSCIGKNLALMEMYVTVARTLFCLDVRRVAGSRDGGELRLRDAFVSLREGPEVQFRRRCE</sequence>
<keyword evidence="5" id="KW-1133">Transmembrane helix</keyword>
<dbReference type="Proteomes" id="UP000226431">
    <property type="component" value="Unassembled WGS sequence"/>
</dbReference>
<gene>
    <name evidence="6" type="ORF">CDD80_5905</name>
</gene>
<evidence type="ECO:0000256" key="3">
    <source>
        <dbReference type="ARBA" id="ARBA00023004"/>
    </source>
</evidence>
<dbReference type="GO" id="GO:0004497">
    <property type="term" value="F:monooxygenase activity"/>
    <property type="evidence" value="ECO:0007669"/>
    <property type="project" value="InterPro"/>
</dbReference>
<dbReference type="OrthoDB" id="1470350at2759"/>
<dbReference type="InterPro" id="IPR050121">
    <property type="entry name" value="Cytochrome_P450_monoxygenase"/>
</dbReference>
<accession>A0A2C5YP92</accession>
<dbReference type="SUPFAM" id="SSF48264">
    <property type="entry name" value="Cytochrome P450"/>
    <property type="match status" value="1"/>
</dbReference>
<keyword evidence="5" id="KW-0472">Membrane</keyword>
<evidence type="ECO:0008006" key="8">
    <source>
        <dbReference type="Google" id="ProtNLM"/>
    </source>
</evidence>
<dbReference type="InterPro" id="IPR002401">
    <property type="entry name" value="Cyt_P450_E_grp-I"/>
</dbReference>
<evidence type="ECO:0000256" key="5">
    <source>
        <dbReference type="SAM" id="Phobius"/>
    </source>
</evidence>
<evidence type="ECO:0000313" key="7">
    <source>
        <dbReference type="Proteomes" id="UP000226431"/>
    </source>
</evidence>
<dbReference type="InterPro" id="IPR001128">
    <property type="entry name" value="Cyt_P450"/>
</dbReference>
<dbReference type="GO" id="GO:0016705">
    <property type="term" value="F:oxidoreductase activity, acting on paired donors, with incorporation or reduction of molecular oxygen"/>
    <property type="evidence" value="ECO:0007669"/>
    <property type="project" value="InterPro"/>
</dbReference>
<dbReference type="GO" id="GO:0020037">
    <property type="term" value="F:heme binding"/>
    <property type="evidence" value="ECO:0007669"/>
    <property type="project" value="InterPro"/>
</dbReference>
<evidence type="ECO:0000256" key="4">
    <source>
        <dbReference type="PIRSR" id="PIRSR602401-1"/>
    </source>
</evidence>
<proteinExistence type="predicted"/>
<organism evidence="6 7">
    <name type="scientific">Ophiocordyceps camponoti-rufipedis</name>
    <dbReference type="NCBI Taxonomy" id="2004952"/>
    <lineage>
        <taxon>Eukaryota</taxon>
        <taxon>Fungi</taxon>
        <taxon>Dikarya</taxon>
        <taxon>Ascomycota</taxon>
        <taxon>Pezizomycotina</taxon>
        <taxon>Sordariomycetes</taxon>
        <taxon>Hypocreomycetidae</taxon>
        <taxon>Hypocreales</taxon>
        <taxon>Ophiocordycipitaceae</taxon>
        <taxon>Ophiocordyceps</taxon>
    </lineage>
</organism>
<dbReference type="Gene3D" id="1.10.630.10">
    <property type="entry name" value="Cytochrome P450"/>
    <property type="match status" value="1"/>
</dbReference>
<evidence type="ECO:0000313" key="6">
    <source>
        <dbReference type="EMBL" id="PHH70587.1"/>
    </source>
</evidence>
<keyword evidence="2 4" id="KW-0479">Metal-binding</keyword>
<evidence type="ECO:0000256" key="1">
    <source>
        <dbReference type="ARBA" id="ARBA00022617"/>
    </source>
</evidence>
<keyword evidence="1 4" id="KW-0349">Heme</keyword>
<dbReference type="PRINTS" id="PR00385">
    <property type="entry name" value="P450"/>
</dbReference>
<dbReference type="PANTHER" id="PTHR24305:SF226">
    <property type="entry name" value="CYTOCHROME P450 MONOOXYGENASE"/>
    <property type="match status" value="1"/>
</dbReference>
<dbReference type="PRINTS" id="PR00463">
    <property type="entry name" value="EP450I"/>
</dbReference>
<dbReference type="STRING" id="2004952.A0A2C5YP92"/>
<dbReference type="AlphaFoldDB" id="A0A2C5YP92"/>
<protein>
    <recommendedName>
        <fullName evidence="8">Cytochrome P450</fullName>
    </recommendedName>
</protein>
<dbReference type="InterPro" id="IPR036396">
    <property type="entry name" value="Cyt_P450_sf"/>
</dbReference>
<keyword evidence="5" id="KW-0812">Transmembrane</keyword>
<comment type="caution">
    <text evidence="6">The sequence shown here is derived from an EMBL/GenBank/DDBJ whole genome shotgun (WGS) entry which is preliminary data.</text>
</comment>
<keyword evidence="7" id="KW-1185">Reference proteome</keyword>
<dbReference type="GO" id="GO:0005506">
    <property type="term" value="F:iron ion binding"/>
    <property type="evidence" value="ECO:0007669"/>
    <property type="project" value="InterPro"/>
</dbReference>
<feature type="binding site" description="axial binding residue" evidence="4">
    <location>
        <position position="413"/>
    </location>
    <ligand>
        <name>heme</name>
        <dbReference type="ChEBI" id="CHEBI:30413"/>
    </ligand>
    <ligandPart>
        <name>Fe</name>
        <dbReference type="ChEBI" id="CHEBI:18248"/>
    </ligandPart>
</feature>
<comment type="cofactor">
    <cofactor evidence="4">
        <name>heme</name>
        <dbReference type="ChEBI" id="CHEBI:30413"/>
    </cofactor>
</comment>
<keyword evidence="3 4" id="KW-0408">Iron</keyword>
<evidence type="ECO:0000256" key="2">
    <source>
        <dbReference type="ARBA" id="ARBA00022723"/>
    </source>
</evidence>
<dbReference type="Pfam" id="PF00067">
    <property type="entry name" value="p450"/>
    <property type="match status" value="2"/>
</dbReference>
<dbReference type="EMBL" id="NJES01000609">
    <property type="protein sequence ID" value="PHH70587.1"/>
    <property type="molecule type" value="Genomic_DNA"/>
</dbReference>